<name>A0AAV2SR64_MEGNR</name>
<evidence type="ECO:0000313" key="2">
    <source>
        <dbReference type="EMBL" id="CAL4216142.1"/>
    </source>
</evidence>
<accession>A0AAV2SR64</accession>
<feature type="compositionally biased region" description="Basic and acidic residues" evidence="1">
    <location>
        <begin position="401"/>
        <end position="433"/>
    </location>
</feature>
<evidence type="ECO:0008006" key="4">
    <source>
        <dbReference type="Google" id="ProtNLM"/>
    </source>
</evidence>
<sequence>MLNNYLCRPALDMEGQRKLLEDGLMRLLDPCTTPETALQLFSSPENTRGINENAIIFLAYFRFMMTRLPDACVEGIWEDILNKAVMYTRFLHGPEVALVMLLKRPRMNTEDCAMWLKEALSAHEKCPNPYSRLKLFRIIRMIQCPLQDPDAASLNWEPVCAIFIHTINEIKPHHIYPSGNKKDNLFSVEDLTNIISKKETIKIISTNINAQICNNKEVFVDSKETRFISHCIQLIGVFAVLARSLSDTFPYYEREKIKCYAAFNDNIGNLVYCADSEPYKYRNPREWFRYVVSRPPFHHYAIQTIRILIANFINKEGMAVSEIPSLEYLRDVARDLGVCNKTCTLPRLLLYCQIHGSTLARQHTLLIPKLLLKNLSPLYKFVDNTEEDDNDQNVLSQGDSDYLHEASDSHEDSDSQENSDLHQDSDSHDHSDYSHSSSDY</sequence>
<proteinExistence type="predicted"/>
<dbReference type="Proteomes" id="UP001497623">
    <property type="component" value="Unassembled WGS sequence"/>
</dbReference>
<evidence type="ECO:0000313" key="3">
    <source>
        <dbReference type="Proteomes" id="UP001497623"/>
    </source>
</evidence>
<comment type="caution">
    <text evidence="2">The sequence shown here is derived from an EMBL/GenBank/DDBJ whole genome shotgun (WGS) entry which is preliminary data.</text>
</comment>
<reference evidence="2 3" key="1">
    <citation type="submission" date="2024-05" db="EMBL/GenBank/DDBJ databases">
        <authorList>
            <person name="Wallberg A."/>
        </authorList>
    </citation>
    <scope>NUCLEOTIDE SEQUENCE [LARGE SCALE GENOMIC DNA]</scope>
</reference>
<keyword evidence="3" id="KW-1185">Reference proteome</keyword>
<gene>
    <name evidence="2" type="ORF">MNOR_LOCUS38740</name>
</gene>
<evidence type="ECO:0000256" key="1">
    <source>
        <dbReference type="SAM" id="MobiDB-lite"/>
    </source>
</evidence>
<protein>
    <recommendedName>
        <fullName evidence="4">SOCS box domain-containing protein</fullName>
    </recommendedName>
</protein>
<feature type="region of interest" description="Disordered" evidence="1">
    <location>
        <begin position="388"/>
        <end position="440"/>
    </location>
</feature>
<organism evidence="2 3">
    <name type="scientific">Meganyctiphanes norvegica</name>
    <name type="common">Northern krill</name>
    <name type="synonym">Thysanopoda norvegica</name>
    <dbReference type="NCBI Taxonomy" id="48144"/>
    <lineage>
        <taxon>Eukaryota</taxon>
        <taxon>Metazoa</taxon>
        <taxon>Ecdysozoa</taxon>
        <taxon>Arthropoda</taxon>
        <taxon>Crustacea</taxon>
        <taxon>Multicrustacea</taxon>
        <taxon>Malacostraca</taxon>
        <taxon>Eumalacostraca</taxon>
        <taxon>Eucarida</taxon>
        <taxon>Euphausiacea</taxon>
        <taxon>Euphausiidae</taxon>
        <taxon>Meganyctiphanes</taxon>
    </lineage>
</organism>
<dbReference type="AlphaFoldDB" id="A0AAV2SR64"/>
<dbReference type="EMBL" id="CAXKWB010091459">
    <property type="protein sequence ID" value="CAL4216142.1"/>
    <property type="molecule type" value="Genomic_DNA"/>
</dbReference>